<evidence type="ECO:0000256" key="15">
    <source>
        <dbReference type="ARBA" id="ARBA00023136"/>
    </source>
</evidence>
<dbReference type="EMBL" id="CAJPIZ010002484">
    <property type="protein sequence ID" value="CAG2105099.1"/>
    <property type="molecule type" value="Genomic_DNA"/>
</dbReference>
<evidence type="ECO:0000256" key="9">
    <source>
        <dbReference type="ARBA" id="ARBA00022857"/>
    </source>
</evidence>
<evidence type="ECO:0000256" key="8">
    <source>
        <dbReference type="ARBA" id="ARBA00022824"/>
    </source>
</evidence>
<keyword evidence="15 23" id="KW-0472">Membrane</keyword>
<dbReference type="GO" id="GO:0005789">
    <property type="term" value="C:endoplasmic reticulum membrane"/>
    <property type="evidence" value="ECO:0007669"/>
    <property type="project" value="UniProtKB-SubCell"/>
</dbReference>
<feature type="transmembrane region" description="Helical" evidence="23">
    <location>
        <begin position="388"/>
        <end position="417"/>
    </location>
</feature>
<dbReference type="Proteomes" id="UP000759131">
    <property type="component" value="Unassembled WGS sequence"/>
</dbReference>
<evidence type="ECO:0000256" key="10">
    <source>
        <dbReference type="ARBA" id="ARBA00022955"/>
    </source>
</evidence>
<evidence type="ECO:0000256" key="5">
    <source>
        <dbReference type="ARBA" id="ARBA00022548"/>
    </source>
</evidence>
<dbReference type="UniPathway" id="UPA00063"/>
<evidence type="ECO:0000256" key="22">
    <source>
        <dbReference type="ARBA" id="ARBA00047826"/>
    </source>
</evidence>
<keyword evidence="5" id="KW-0153">Cholesterol metabolism</keyword>
<comment type="catalytic activity">
    <reaction evidence="21">
        <text>cholesterol + NADP(+) = 7-dehydrocholesterol + NADPH + H(+)</text>
        <dbReference type="Rhea" id="RHEA:23984"/>
        <dbReference type="ChEBI" id="CHEBI:15378"/>
        <dbReference type="ChEBI" id="CHEBI:16113"/>
        <dbReference type="ChEBI" id="CHEBI:17759"/>
        <dbReference type="ChEBI" id="CHEBI:57783"/>
        <dbReference type="ChEBI" id="CHEBI:58349"/>
        <dbReference type="EC" id="1.3.1.21"/>
    </reaction>
    <physiologicalReaction direction="right-to-left" evidence="21">
        <dbReference type="Rhea" id="RHEA:23986"/>
    </physiologicalReaction>
</comment>
<comment type="similarity">
    <text evidence="3">Belongs to the ERG4/ERG24 family.</text>
</comment>
<dbReference type="InterPro" id="IPR001171">
    <property type="entry name" value="ERG24_DHCR-like"/>
</dbReference>
<keyword evidence="11 23" id="KW-1133">Transmembrane helix</keyword>
<evidence type="ECO:0000256" key="1">
    <source>
        <dbReference type="ARBA" id="ARBA00004477"/>
    </source>
</evidence>
<evidence type="ECO:0000256" key="16">
    <source>
        <dbReference type="ARBA" id="ARBA00023166"/>
    </source>
</evidence>
<dbReference type="GO" id="GO:0016132">
    <property type="term" value="P:brassinosteroid biosynthetic process"/>
    <property type="evidence" value="ECO:0007669"/>
    <property type="project" value="TreeGrafter"/>
</dbReference>
<proteinExistence type="inferred from homology"/>
<evidence type="ECO:0000256" key="11">
    <source>
        <dbReference type="ARBA" id="ARBA00022989"/>
    </source>
</evidence>
<feature type="transmembrane region" description="Helical" evidence="23">
    <location>
        <begin position="307"/>
        <end position="328"/>
    </location>
</feature>
<evidence type="ECO:0000256" key="7">
    <source>
        <dbReference type="ARBA" id="ARBA00022778"/>
    </source>
</evidence>
<dbReference type="AlphaFoldDB" id="A0A7R9KM85"/>
<feature type="transmembrane region" description="Helical" evidence="23">
    <location>
        <begin position="280"/>
        <end position="300"/>
    </location>
</feature>
<dbReference type="GO" id="GO:0047598">
    <property type="term" value="F:7-dehydrocholesterol reductase activity"/>
    <property type="evidence" value="ECO:0007669"/>
    <property type="project" value="UniProtKB-EC"/>
</dbReference>
<feature type="transmembrane region" description="Helical" evidence="23">
    <location>
        <begin position="26"/>
        <end position="48"/>
    </location>
</feature>
<keyword evidence="25" id="KW-1185">Reference proteome</keyword>
<dbReference type="EMBL" id="OC857059">
    <property type="protein sequence ID" value="CAD7624669.1"/>
    <property type="molecule type" value="Genomic_DNA"/>
</dbReference>
<feature type="transmembrane region" description="Helical" evidence="23">
    <location>
        <begin position="119"/>
        <end position="137"/>
    </location>
</feature>
<dbReference type="EC" id="1.3.1.21" evidence="18"/>
<evidence type="ECO:0000256" key="14">
    <source>
        <dbReference type="ARBA" id="ARBA00023098"/>
    </source>
</evidence>
<evidence type="ECO:0000256" key="12">
    <source>
        <dbReference type="ARBA" id="ARBA00023002"/>
    </source>
</evidence>
<evidence type="ECO:0000256" key="3">
    <source>
        <dbReference type="ARBA" id="ARBA00005402"/>
    </source>
</evidence>
<evidence type="ECO:0000256" key="17">
    <source>
        <dbReference type="ARBA" id="ARBA00023221"/>
    </source>
</evidence>
<protein>
    <recommendedName>
        <fullName evidence="19">7-dehydrocholesterol reductase</fullName>
        <ecNumber evidence="18">1.3.1.21</ecNumber>
    </recommendedName>
    <alternativeName>
        <fullName evidence="20">Sterol Delta(7)-reductase</fullName>
    </alternativeName>
</protein>
<keyword evidence="16" id="KW-1207">Sterol metabolism</keyword>
<evidence type="ECO:0000313" key="24">
    <source>
        <dbReference type="EMBL" id="CAD7624669.1"/>
    </source>
</evidence>
<keyword evidence="7" id="KW-0152">Cholesterol biosynthesis</keyword>
<evidence type="ECO:0000256" key="13">
    <source>
        <dbReference type="ARBA" id="ARBA00023011"/>
    </source>
</evidence>
<evidence type="ECO:0000256" key="19">
    <source>
        <dbReference type="ARBA" id="ARBA00039984"/>
    </source>
</evidence>
<sequence length="451" mass="52098">MKGKPDFPEKVSLCARLYRGLIRETLFPLLIMILTPNLILLLAHIIVVKNSNLTRVLFVDSIEATLTDAWKAVKWDDLECWSIVSGLILWGIISLHFPGRKYHGPPTPNGFRPEYWNSGFKYYVISMLIACPLIWKYSILHLYYKIPNLIAILIVFGFGFCVVLYIKGLVFPDPGICDITKNIVFDYYWGVELYPHLGPFVSLKILINSRFGLFLWQLIALTAWKANYELYIASYNRGHINWPLTTTTLLVSIYLAKFYYSEDSYLHSMDASHDRFGYYLAWGCIAFVPGFYSLNSLYLVKHSPMDHFGLVSALIVLTLGSLFAYLTYCVDRQKLLTRQTNGKCDIWGKPVKVIRATYTDNYGITKRTVILMSGFWAVARHMNYTFELLFAAVMCCPALISSPIPYFRFAFVSVLIIHRTSRDQHKCWLKYGTQWDEYCKLVPYKMVPGLF</sequence>
<dbReference type="InterPro" id="IPR018083">
    <property type="entry name" value="Sterol_reductase_CS"/>
</dbReference>
<evidence type="ECO:0000256" key="2">
    <source>
        <dbReference type="ARBA" id="ARBA00004770"/>
    </source>
</evidence>
<dbReference type="Gene3D" id="1.20.120.1630">
    <property type="match status" value="1"/>
</dbReference>
<evidence type="ECO:0000256" key="6">
    <source>
        <dbReference type="ARBA" id="ARBA00022692"/>
    </source>
</evidence>
<dbReference type="OrthoDB" id="5326588at2759"/>
<keyword evidence="17" id="KW-0753">Steroid metabolism</keyword>
<keyword evidence="13" id="KW-0756">Sterol biosynthesis</keyword>
<keyword evidence="9" id="KW-0521">NADP</keyword>
<keyword evidence="10" id="KW-0752">Steroid biosynthesis</keyword>
<keyword evidence="4" id="KW-0444">Lipid biosynthesis</keyword>
<evidence type="ECO:0000256" key="21">
    <source>
        <dbReference type="ARBA" id="ARBA00047795"/>
    </source>
</evidence>
<accession>A0A7R9KM85</accession>
<keyword evidence="12" id="KW-0560">Oxidoreductase</keyword>
<evidence type="ECO:0000256" key="18">
    <source>
        <dbReference type="ARBA" id="ARBA00038851"/>
    </source>
</evidence>
<feature type="transmembrane region" description="Helical" evidence="23">
    <location>
        <begin position="149"/>
        <end position="166"/>
    </location>
</feature>
<dbReference type="Pfam" id="PF01222">
    <property type="entry name" value="ERG4_ERG24"/>
    <property type="match status" value="1"/>
</dbReference>
<reference evidence="24" key="1">
    <citation type="submission" date="2020-11" db="EMBL/GenBank/DDBJ databases">
        <authorList>
            <person name="Tran Van P."/>
        </authorList>
    </citation>
    <scope>NUCLEOTIDE SEQUENCE</scope>
</reference>
<organism evidence="24">
    <name type="scientific">Medioppia subpectinata</name>
    <dbReference type="NCBI Taxonomy" id="1979941"/>
    <lineage>
        <taxon>Eukaryota</taxon>
        <taxon>Metazoa</taxon>
        <taxon>Ecdysozoa</taxon>
        <taxon>Arthropoda</taxon>
        <taxon>Chelicerata</taxon>
        <taxon>Arachnida</taxon>
        <taxon>Acari</taxon>
        <taxon>Acariformes</taxon>
        <taxon>Sarcoptiformes</taxon>
        <taxon>Oribatida</taxon>
        <taxon>Brachypylina</taxon>
        <taxon>Oppioidea</taxon>
        <taxon>Oppiidae</taxon>
        <taxon>Medioppia</taxon>
    </lineage>
</organism>
<keyword evidence="8" id="KW-0256">Endoplasmic reticulum</keyword>
<comment type="subcellular location">
    <subcellularLocation>
        <location evidence="1">Endoplasmic reticulum membrane</location>
        <topology evidence="1">Multi-pass membrane protein</topology>
    </subcellularLocation>
</comment>
<evidence type="ECO:0000256" key="23">
    <source>
        <dbReference type="SAM" id="Phobius"/>
    </source>
</evidence>
<comment type="pathway">
    <text evidence="2">Steroid biosynthesis; cholesterol biosynthesis.</text>
</comment>
<dbReference type="PANTHER" id="PTHR21257">
    <property type="entry name" value="DELTA(14)-STEROL REDUCTASE"/>
    <property type="match status" value="1"/>
</dbReference>
<keyword evidence="14" id="KW-0443">Lipid metabolism</keyword>
<gene>
    <name evidence="24" type="ORF">OSB1V03_LOCUS5110</name>
</gene>
<dbReference type="PROSITE" id="PS01018">
    <property type="entry name" value="STEROL_REDUCT_2"/>
    <property type="match status" value="1"/>
</dbReference>
<name>A0A7R9KM85_9ACAR</name>
<evidence type="ECO:0000256" key="4">
    <source>
        <dbReference type="ARBA" id="ARBA00022516"/>
    </source>
</evidence>
<dbReference type="GO" id="GO:0006695">
    <property type="term" value="P:cholesterol biosynthetic process"/>
    <property type="evidence" value="ECO:0007669"/>
    <property type="project" value="UniProtKB-UniPathway"/>
</dbReference>
<comment type="catalytic activity">
    <reaction evidence="22">
        <text>7-dehydrodesmosterol + NADPH + H(+) = desmosterol + NADP(+)</text>
        <dbReference type="Rhea" id="RHEA:46740"/>
        <dbReference type="ChEBI" id="CHEBI:15378"/>
        <dbReference type="ChEBI" id="CHEBI:17737"/>
        <dbReference type="ChEBI" id="CHEBI:27910"/>
        <dbReference type="ChEBI" id="CHEBI:57783"/>
        <dbReference type="ChEBI" id="CHEBI:58349"/>
    </reaction>
    <physiologicalReaction direction="left-to-right" evidence="22">
        <dbReference type="Rhea" id="RHEA:46741"/>
    </physiologicalReaction>
</comment>
<evidence type="ECO:0000256" key="20">
    <source>
        <dbReference type="ARBA" id="ARBA00042688"/>
    </source>
</evidence>
<dbReference type="PANTHER" id="PTHR21257:SF38">
    <property type="entry name" value="7-DEHYDROCHOLESTEROL REDUCTASE"/>
    <property type="match status" value="1"/>
</dbReference>
<keyword evidence="6 23" id="KW-0812">Transmembrane</keyword>
<evidence type="ECO:0000313" key="25">
    <source>
        <dbReference type="Proteomes" id="UP000759131"/>
    </source>
</evidence>